<dbReference type="PROSITE" id="PS00107">
    <property type="entry name" value="PROTEIN_KINASE_ATP"/>
    <property type="match status" value="1"/>
</dbReference>
<feature type="transmembrane region" description="Helical" evidence="11">
    <location>
        <begin position="387"/>
        <end position="407"/>
    </location>
</feature>
<evidence type="ECO:0000256" key="10">
    <source>
        <dbReference type="PROSITE-ProRule" id="PRU10141"/>
    </source>
</evidence>
<comment type="similarity">
    <text evidence="3">Belongs to the protein kinase superfamily. NEK Ser/Thr protein kinase family. NIMA subfamily.</text>
</comment>
<feature type="binding site" evidence="10">
    <location>
        <position position="49"/>
    </location>
    <ligand>
        <name>ATP</name>
        <dbReference type="ChEBI" id="CHEBI:30616"/>
    </ligand>
</feature>
<dbReference type="CDD" id="cd14014">
    <property type="entry name" value="STKc_PknB_like"/>
    <property type="match status" value="1"/>
</dbReference>
<dbReference type="Pfam" id="PF07714">
    <property type="entry name" value="PK_Tyr_Ser-Thr"/>
    <property type="match status" value="1"/>
</dbReference>
<keyword evidence="11" id="KW-0472">Membrane</keyword>
<keyword evidence="5 13" id="KW-0808">Transferase</keyword>
<dbReference type="InterPro" id="IPR001245">
    <property type="entry name" value="Ser-Thr/Tyr_kinase_cat_dom"/>
</dbReference>
<keyword evidence="14" id="KW-1185">Reference proteome</keyword>
<keyword evidence="8 10" id="KW-0067">ATP-binding</keyword>
<dbReference type="InterPro" id="IPR000719">
    <property type="entry name" value="Prot_kinase_dom"/>
</dbReference>
<evidence type="ECO:0000256" key="11">
    <source>
        <dbReference type="SAM" id="Phobius"/>
    </source>
</evidence>
<feature type="transmembrane region" description="Helical" evidence="11">
    <location>
        <begin position="451"/>
        <end position="473"/>
    </location>
</feature>
<dbReference type="PROSITE" id="PS50011">
    <property type="entry name" value="PROTEIN_KINASE_DOM"/>
    <property type="match status" value="1"/>
</dbReference>
<dbReference type="PANTHER" id="PTHR43289">
    <property type="entry name" value="MITOGEN-ACTIVATED PROTEIN KINASE KINASE KINASE 20-RELATED"/>
    <property type="match status" value="1"/>
</dbReference>
<keyword evidence="7 13" id="KW-0418">Kinase</keyword>
<evidence type="ECO:0000256" key="9">
    <source>
        <dbReference type="ARBA" id="ARBA00023212"/>
    </source>
</evidence>
<evidence type="ECO:0000256" key="5">
    <source>
        <dbReference type="ARBA" id="ARBA00022679"/>
    </source>
</evidence>
<dbReference type="GO" id="GO:0004674">
    <property type="term" value="F:protein serine/threonine kinase activity"/>
    <property type="evidence" value="ECO:0007669"/>
    <property type="project" value="UniProtKB-KW"/>
</dbReference>
<evidence type="ECO:0000256" key="2">
    <source>
        <dbReference type="ARBA" id="ARBA00004647"/>
    </source>
</evidence>
<dbReference type="InterPro" id="IPR017441">
    <property type="entry name" value="Protein_kinase_ATP_BS"/>
</dbReference>
<keyword evidence="9" id="KW-0206">Cytoskeleton</keyword>
<dbReference type="GO" id="GO:0000922">
    <property type="term" value="C:spindle pole"/>
    <property type="evidence" value="ECO:0007669"/>
    <property type="project" value="UniProtKB-SubCell"/>
</dbReference>
<accession>A0A5C6AN64</accession>
<feature type="transmembrane region" description="Helical" evidence="11">
    <location>
        <begin position="419"/>
        <end position="439"/>
    </location>
</feature>
<comment type="caution">
    <text evidence="13">The sequence shown here is derived from an EMBL/GenBank/DDBJ whole genome shotgun (WGS) entry which is preliminary data.</text>
</comment>
<keyword evidence="9" id="KW-0963">Cytoplasm</keyword>
<dbReference type="GO" id="GO:0005813">
    <property type="term" value="C:centrosome"/>
    <property type="evidence" value="ECO:0007669"/>
    <property type="project" value="UniProtKB-SubCell"/>
</dbReference>
<dbReference type="EC" id="2.7.11.1" evidence="13"/>
<evidence type="ECO:0000256" key="3">
    <source>
        <dbReference type="ARBA" id="ARBA00010886"/>
    </source>
</evidence>
<dbReference type="AlphaFoldDB" id="A0A5C6AN64"/>
<keyword evidence="11" id="KW-1133">Transmembrane helix</keyword>
<evidence type="ECO:0000313" key="14">
    <source>
        <dbReference type="Proteomes" id="UP000317421"/>
    </source>
</evidence>
<dbReference type="SMART" id="SM00220">
    <property type="entry name" value="S_TKc"/>
    <property type="match status" value="1"/>
</dbReference>
<proteinExistence type="inferred from homology"/>
<dbReference type="PROSITE" id="PS00108">
    <property type="entry name" value="PROTEIN_KINASE_ST"/>
    <property type="match status" value="1"/>
</dbReference>
<evidence type="ECO:0000256" key="4">
    <source>
        <dbReference type="ARBA" id="ARBA00022527"/>
    </source>
</evidence>
<evidence type="ECO:0000256" key="1">
    <source>
        <dbReference type="ARBA" id="ARBA00004300"/>
    </source>
</evidence>
<evidence type="ECO:0000256" key="8">
    <source>
        <dbReference type="ARBA" id="ARBA00022840"/>
    </source>
</evidence>
<keyword evidence="4" id="KW-0723">Serine/threonine-protein kinase</keyword>
<feature type="transmembrane region" description="Helical" evidence="11">
    <location>
        <begin position="354"/>
        <end position="375"/>
    </location>
</feature>
<dbReference type="InterPro" id="IPR011009">
    <property type="entry name" value="Kinase-like_dom_sf"/>
</dbReference>
<evidence type="ECO:0000313" key="13">
    <source>
        <dbReference type="EMBL" id="TWU00452.1"/>
    </source>
</evidence>
<dbReference type="Gene3D" id="1.10.510.10">
    <property type="entry name" value="Transferase(Phosphotransferase) domain 1"/>
    <property type="match status" value="2"/>
</dbReference>
<dbReference type="RefSeq" id="WP_146444121.1">
    <property type="nucleotide sequence ID" value="NZ_SJPR01000001.1"/>
</dbReference>
<gene>
    <name evidence="13" type="primary">prkC_4</name>
    <name evidence="13" type="ORF">Pla108_14030</name>
</gene>
<evidence type="ECO:0000259" key="12">
    <source>
        <dbReference type="PROSITE" id="PS50011"/>
    </source>
</evidence>
<dbReference type="SUPFAM" id="SSF56112">
    <property type="entry name" value="Protein kinase-like (PK-like)"/>
    <property type="match status" value="1"/>
</dbReference>
<protein>
    <submittedName>
        <fullName evidence="13">Serine/threonine-protein kinase PrkC</fullName>
        <ecNumber evidence="13">2.7.11.1</ecNumber>
    </submittedName>
</protein>
<evidence type="ECO:0000256" key="6">
    <source>
        <dbReference type="ARBA" id="ARBA00022741"/>
    </source>
</evidence>
<dbReference type="PANTHER" id="PTHR43289:SF6">
    <property type="entry name" value="SERINE_THREONINE-PROTEIN KINASE NEKL-3"/>
    <property type="match status" value="1"/>
</dbReference>
<reference evidence="13 14" key="1">
    <citation type="submission" date="2019-02" db="EMBL/GenBank/DDBJ databases">
        <title>Deep-cultivation of Planctomycetes and their phenomic and genomic characterization uncovers novel biology.</title>
        <authorList>
            <person name="Wiegand S."/>
            <person name="Jogler M."/>
            <person name="Boedeker C."/>
            <person name="Pinto D."/>
            <person name="Vollmers J."/>
            <person name="Rivas-Marin E."/>
            <person name="Kohn T."/>
            <person name="Peeters S.H."/>
            <person name="Heuer A."/>
            <person name="Rast P."/>
            <person name="Oberbeckmann S."/>
            <person name="Bunk B."/>
            <person name="Jeske O."/>
            <person name="Meyerdierks A."/>
            <person name="Storesund J.E."/>
            <person name="Kallscheuer N."/>
            <person name="Luecker S."/>
            <person name="Lage O.M."/>
            <person name="Pohl T."/>
            <person name="Merkel B.J."/>
            <person name="Hornburger P."/>
            <person name="Mueller R.-W."/>
            <person name="Bruemmer F."/>
            <person name="Labrenz M."/>
            <person name="Spormann A.M."/>
            <person name="Op Den Camp H."/>
            <person name="Overmann J."/>
            <person name="Amann R."/>
            <person name="Jetten M.S.M."/>
            <person name="Mascher T."/>
            <person name="Medema M.H."/>
            <person name="Devos D.P."/>
            <person name="Kaster A.-K."/>
            <person name="Ovreas L."/>
            <person name="Rohde M."/>
            <person name="Galperin M.Y."/>
            <person name="Jogler C."/>
        </authorList>
    </citation>
    <scope>NUCLEOTIDE SEQUENCE [LARGE SCALE GENOMIC DNA]</scope>
    <source>
        <strain evidence="13 14">Pla108</strain>
    </source>
</reference>
<dbReference type="GO" id="GO:0005524">
    <property type="term" value="F:ATP binding"/>
    <property type="evidence" value="ECO:0007669"/>
    <property type="project" value="UniProtKB-UniRule"/>
</dbReference>
<keyword evidence="6 10" id="KW-0547">Nucleotide-binding</keyword>
<name>A0A5C6AN64_9BACT</name>
<sequence>MQTTTEVAAAKALDAIRGNDDLGLLIGRGGMGAVYRIVEPDSGAVFAVKTIRNDLFAGDAEAMLRFERESTLLGRLHHPNIVRHYGGRYEGDIWLFLMDYIEGVSLRDLIREASGESGSEGSLRQLATTIAESRGGHTVSASADYVEVRNGALSTDSLALRPGYVRDACLLICQIGEALQYAHNAGVVHRDVKPANIILASSGESYLVDFGLARSIDDTSLTPELVPLGTWQYMSWEQAANARHVDHRTDIYSLGLTLYELLALRRPFTAQTSGEMMKAILQDPIPPLEPLNPTVGKSIASVVHKATSKAAESRYQTMQGFVDDLRAAVDGGSVAARPYRFQRNEREVVVSRPWGVAFVTLLVYLVSTGSVALAIETIAVAPGPLPIVLGAAFLPLACGFSGYYIGWRLLRGSAWARRLVVALAWTFVFLQAVVTWATFYAPDDPAFRNRGALALGSLAFFGLTSVVTLYLLVLNPSIARWFRHCRDERDRYSRVRRGEMPS</sequence>
<dbReference type="InterPro" id="IPR008271">
    <property type="entry name" value="Ser/Thr_kinase_AS"/>
</dbReference>
<dbReference type="EMBL" id="SJPR01000001">
    <property type="protein sequence ID" value="TWU00452.1"/>
    <property type="molecule type" value="Genomic_DNA"/>
</dbReference>
<dbReference type="Proteomes" id="UP000317421">
    <property type="component" value="Unassembled WGS sequence"/>
</dbReference>
<dbReference type="OrthoDB" id="6111975at2"/>
<organism evidence="13 14">
    <name type="scientific">Botrimarina colliarenosi</name>
    <dbReference type="NCBI Taxonomy" id="2528001"/>
    <lineage>
        <taxon>Bacteria</taxon>
        <taxon>Pseudomonadati</taxon>
        <taxon>Planctomycetota</taxon>
        <taxon>Planctomycetia</taxon>
        <taxon>Pirellulales</taxon>
        <taxon>Lacipirellulaceae</taxon>
        <taxon>Botrimarina</taxon>
    </lineage>
</organism>
<comment type="subcellular location">
    <subcellularLocation>
        <location evidence="1">Cytoplasm</location>
        <location evidence="1">Cytoskeleton</location>
        <location evidence="1">Microtubule organizing center</location>
        <location evidence="1">Centrosome</location>
    </subcellularLocation>
    <subcellularLocation>
        <location evidence="2">Cytoplasm</location>
        <location evidence="2">Cytoskeleton</location>
        <location evidence="2">Spindle pole</location>
    </subcellularLocation>
</comment>
<keyword evidence="11" id="KW-0812">Transmembrane</keyword>
<evidence type="ECO:0000256" key="7">
    <source>
        <dbReference type="ARBA" id="ARBA00022777"/>
    </source>
</evidence>
<feature type="domain" description="Protein kinase" evidence="12">
    <location>
        <begin position="20"/>
        <end position="329"/>
    </location>
</feature>